<feature type="non-terminal residue" evidence="11">
    <location>
        <position position="1"/>
    </location>
</feature>
<comment type="subcellular location">
    <subcellularLocation>
        <location evidence="1">Membrane</location>
        <topology evidence="1">Multi-pass membrane protein</topology>
    </subcellularLocation>
</comment>
<feature type="transmembrane region" description="Helical" evidence="8">
    <location>
        <begin position="136"/>
        <end position="154"/>
    </location>
</feature>
<evidence type="ECO:0000256" key="4">
    <source>
        <dbReference type="ARBA" id="ARBA00022729"/>
    </source>
</evidence>
<comment type="caution">
    <text evidence="11">The sequence shown here is derived from an EMBL/GenBank/DDBJ whole genome shotgun (WGS) entry which is preliminary data.</text>
</comment>
<dbReference type="AlphaFoldDB" id="A0A5J4NYK3"/>
<proteinExistence type="inferred from homology"/>
<keyword evidence="7" id="KW-0325">Glycoprotein</keyword>
<reference evidence="11 12" key="1">
    <citation type="journal article" date="2019" name="Gigascience">
        <title>Whole-genome sequence of the oriental lung fluke Paragonimus westermani.</title>
        <authorList>
            <person name="Oey H."/>
            <person name="Zakrzewski M."/>
            <person name="Narain K."/>
            <person name="Devi K.R."/>
            <person name="Agatsuma T."/>
            <person name="Nawaratna S."/>
            <person name="Gobert G.N."/>
            <person name="Jones M.K."/>
            <person name="Ragan M.A."/>
            <person name="McManus D.P."/>
            <person name="Krause L."/>
        </authorList>
    </citation>
    <scope>NUCLEOTIDE SEQUENCE [LARGE SCALE GENOMIC DNA]</scope>
    <source>
        <strain evidence="11 12">IND2009</strain>
    </source>
</reference>
<dbReference type="Pfam" id="PF05154">
    <property type="entry name" value="TM2"/>
    <property type="match status" value="1"/>
</dbReference>
<dbReference type="Proteomes" id="UP000324629">
    <property type="component" value="Unassembled WGS sequence"/>
</dbReference>
<dbReference type="PANTHER" id="PTHR21016:SF4">
    <property type="entry name" value="TM2 DOMAIN-CONTAINING PROTEIN 2"/>
    <property type="match status" value="1"/>
</dbReference>
<evidence type="ECO:0000256" key="9">
    <source>
        <dbReference type="SAM" id="SignalP"/>
    </source>
</evidence>
<evidence type="ECO:0000256" key="2">
    <source>
        <dbReference type="ARBA" id="ARBA00008284"/>
    </source>
</evidence>
<feature type="signal peptide" evidence="9">
    <location>
        <begin position="1"/>
        <end position="20"/>
    </location>
</feature>
<evidence type="ECO:0000313" key="12">
    <source>
        <dbReference type="Proteomes" id="UP000324629"/>
    </source>
</evidence>
<evidence type="ECO:0000256" key="3">
    <source>
        <dbReference type="ARBA" id="ARBA00022692"/>
    </source>
</evidence>
<comment type="similarity">
    <text evidence="2">Belongs to the TM2 family.</text>
</comment>
<dbReference type="InterPro" id="IPR050932">
    <property type="entry name" value="TM2D1-3-like"/>
</dbReference>
<dbReference type="PANTHER" id="PTHR21016">
    <property type="entry name" value="BETA-AMYLOID BINDING PROTEIN-RELATED"/>
    <property type="match status" value="1"/>
</dbReference>
<keyword evidence="12" id="KW-1185">Reference proteome</keyword>
<evidence type="ECO:0000256" key="8">
    <source>
        <dbReference type="SAM" id="Phobius"/>
    </source>
</evidence>
<protein>
    <recommendedName>
        <fullName evidence="10">TM2 domain-containing protein</fullName>
    </recommendedName>
</protein>
<keyword evidence="5 8" id="KW-1133">Transmembrane helix</keyword>
<keyword evidence="6 8" id="KW-0472">Membrane</keyword>
<dbReference type="InterPro" id="IPR007829">
    <property type="entry name" value="TM2"/>
</dbReference>
<evidence type="ECO:0000256" key="7">
    <source>
        <dbReference type="ARBA" id="ARBA00023180"/>
    </source>
</evidence>
<evidence type="ECO:0000256" key="5">
    <source>
        <dbReference type="ARBA" id="ARBA00022989"/>
    </source>
</evidence>
<dbReference type="EMBL" id="QNGE01000410">
    <property type="protein sequence ID" value="KAA3680561.1"/>
    <property type="molecule type" value="Genomic_DNA"/>
</dbReference>
<keyword evidence="3 8" id="KW-0812">Transmembrane</keyword>
<sequence length="203" mass="22904">AISNMVHIFFGLSLCSRFMAQCTAHFYDIPLVPNEKYHDNGSTVFDESTGYSYRPHSPLILCSYLPHHFIWCEPPGDTRWNKTLDNKTVHGCSKWGGRYADNVQLTSIVCHALDNIECYGNRTFLLSDYPCVHFKGHYFVTTFIYSLLLGFFGVDRLCLGYVGSGVGKLLTLGGLGLWWVVDIILLIKGDLLPADGSSWMPFF</sequence>
<organism evidence="11 12">
    <name type="scientific">Paragonimus westermani</name>
    <dbReference type="NCBI Taxonomy" id="34504"/>
    <lineage>
        <taxon>Eukaryota</taxon>
        <taxon>Metazoa</taxon>
        <taxon>Spiralia</taxon>
        <taxon>Lophotrochozoa</taxon>
        <taxon>Platyhelminthes</taxon>
        <taxon>Trematoda</taxon>
        <taxon>Digenea</taxon>
        <taxon>Plagiorchiida</taxon>
        <taxon>Troglotremata</taxon>
        <taxon>Troglotrematidae</taxon>
        <taxon>Paragonimus</taxon>
    </lineage>
</organism>
<evidence type="ECO:0000313" key="11">
    <source>
        <dbReference type="EMBL" id="KAA3680561.1"/>
    </source>
</evidence>
<feature type="chain" id="PRO_5023912314" description="TM2 domain-containing protein" evidence="9">
    <location>
        <begin position="21"/>
        <end position="203"/>
    </location>
</feature>
<keyword evidence="4 9" id="KW-0732">Signal</keyword>
<feature type="transmembrane region" description="Helical" evidence="8">
    <location>
        <begin position="166"/>
        <end position="187"/>
    </location>
</feature>
<dbReference type="GO" id="GO:0016020">
    <property type="term" value="C:membrane"/>
    <property type="evidence" value="ECO:0007669"/>
    <property type="project" value="UniProtKB-SubCell"/>
</dbReference>
<accession>A0A5J4NYK3</accession>
<evidence type="ECO:0000256" key="1">
    <source>
        <dbReference type="ARBA" id="ARBA00004141"/>
    </source>
</evidence>
<gene>
    <name evidence="11" type="ORF">DEA37_0009458</name>
</gene>
<name>A0A5J4NYK3_9TREM</name>
<evidence type="ECO:0000256" key="6">
    <source>
        <dbReference type="ARBA" id="ARBA00023136"/>
    </source>
</evidence>
<feature type="domain" description="TM2" evidence="10">
    <location>
        <begin position="136"/>
        <end position="184"/>
    </location>
</feature>
<evidence type="ECO:0000259" key="10">
    <source>
        <dbReference type="Pfam" id="PF05154"/>
    </source>
</evidence>